<evidence type="ECO:0000313" key="10">
    <source>
        <dbReference type="EMBL" id="ESU75850.1"/>
    </source>
</evidence>
<accession>A0A090N9G5</accession>
<keyword evidence="5" id="KW-0843">Virulence</keyword>
<dbReference type="GO" id="GO:0005576">
    <property type="term" value="C:extracellular region"/>
    <property type="evidence" value="ECO:0007669"/>
    <property type="project" value="UniProtKB-SubCell"/>
</dbReference>
<organism evidence="11 13">
    <name type="scientific">Shigella dysenteriae WRSd3</name>
    <dbReference type="NCBI Taxonomy" id="1401327"/>
    <lineage>
        <taxon>Bacteria</taxon>
        <taxon>Pseudomonadati</taxon>
        <taxon>Pseudomonadota</taxon>
        <taxon>Gammaproteobacteria</taxon>
        <taxon>Enterobacterales</taxon>
        <taxon>Enterobacteriaceae</taxon>
        <taxon>Shigella</taxon>
    </lineage>
</organism>
<dbReference type="InterPro" id="IPR010366">
    <property type="entry name" value="OspC1-4"/>
</dbReference>
<dbReference type="PATRIC" id="fig|1401327.3.peg.2532"/>
<keyword evidence="4" id="KW-0677">Repeat</keyword>
<geneLocation type="plasmid" evidence="11">
    <name>unnamed</name>
</geneLocation>
<keyword evidence="7" id="KW-0456">Lyase</keyword>
<comment type="similarity">
    <text evidence="8">Belongs to the OspC family.</text>
</comment>
<dbReference type="RefSeq" id="WP_011379007.1">
    <property type="nucleotide sequence ID" value="NZ_AXUT01000225.1"/>
</dbReference>
<dbReference type="EMBL" id="AXUT01000225">
    <property type="protein sequence ID" value="ESU78644.1"/>
    <property type="molecule type" value="Genomic_DNA"/>
</dbReference>
<reference evidence="11 13" key="1">
    <citation type="submission" date="2013-10" db="EMBL/GenBank/DDBJ databases">
        <title>Draft genomes and the virulence plasmids of Sd1617 vaccine constructs: WRSd3 and WRSd5.</title>
        <authorList>
            <person name="Aksomboon Vongsawan A."/>
            <person name="Venkatesan M.M."/>
            <person name="Vaisvil B."/>
            <person name="Emel G."/>
            <person name="Kepatral V."/>
            <person name="Sethabutr O."/>
            <person name="Serichantalergs O."/>
            <person name="Mason C."/>
        </authorList>
    </citation>
    <scope>NUCLEOTIDE SEQUENCE [LARGE SCALE GENOMIC DNA]</scope>
    <source>
        <strain evidence="11 13">WRSd3</strain>
        <plasmid evidence="11">unnamed</plasmid>
    </source>
</reference>
<evidence type="ECO:0000256" key="4">
    <source>
        <dbReference type="ARBA" id="ARBA00022737"/>
    </source>
</evidence>
<dbReference type="Pfam" id="PF06128">
    <property type="entry name" value="Shigella_OspC"/>
    <property type="match status" value="1"/>
</dbReference>
<comment type="caution">
    <text evidence="11">The sequence shown here is derived from an EMBL/GenBank/DDBJ whole genome shotgun (WGS) entry which is preliminary data.</text>
</comment>
<dbReference type="AlphaFoldDB" id="A0A090N9G5"/>
<evidence type="ECO:0000256" key="1">
    <source>
        <dbReference type="ARBA" id="ARBA00004613"/>
    </source>
</evidence>
<sequence length="484" mass="55630">MKIPEAVNHINVQNNVDLVDGKTNPNKATKALQKNILRVTNSSSSGISEKHLDHCANTVKNFLRKSIAAQSYSKMFSQGTSFKSLNLSIEAPSGARSSFRSLEHLDKVSRHYISEIIQKVHPLSSDERHLLSIIINSNFNFRHQSNSNLSNNILNIKSFDKIQSENIQTHKNTYSEDIKEISNHDFVFFGVEISNHQEKLPLNKTHHTVDFGANAYIIDHDSPYGYMTLTDHFDNAIPPVFYHEHQSFFLDNFKEVVDEVSRYVHGNQGKTDVPIFNTKDMRLGIGLHLIDFIRKSKDQGFREFCYNKNIDPVSLDRIINFVFQLEYHIPRMLSTDNFKKIKLRDISLEDAIKASNYEEINNKVTDKKMAHQALAYSLGNKKADIALYLLSKFNFTKQDVAEMEKMNNNRYCNLYDVEYLLSKDGANYKVLEYFINNGLVDVNKKFQKVNSGDTMLDNAMKSKDSKMIDFLLKNGAILGKRFEI</sequence>
<dbReference type="EMBL" id="AXUT01000778">
    <property type="protein sequence ID" value="ESU75934.1"/>
    <property type="molecule type" value="Genomic_DNA"/>
</dbReference>
<evidence type="ECO:0000256" key="7">
    <source>
        <dbReference type="ARBA" id="ARBA00023239"/>
    </source>
</evidence>
<name>A0A090N9G5_SHIDY</name>
<dbReference type="GO" id="GO:0140740">
    <property type="term" value="F:ADP-riboxanase activity"/>
    <property type="evidence" value="ECO:0007669"/>
    <property type="project" value="UniProtKB-ARBA"/>
</dbReference>
<evidence type="ECO:0000256" key="9">
    <source>
        <dbReference type="ARBA" id="ARBA00047641"/>
    </source>
</evidence>
<dbReference type="EMBL" id="AXUT01000778">
    <property type="protein sequence ID" value="ESU75850.1"/>
    <property type="molecule type" value="Genomic_DNA"/>
</dbReference>
<evidence type="ECO:0000256" key="8">
    <source>
        <dbReference type="ARBA" id="ARBA00029451"/>
    </source>
</evidence>
<evidence type="ECO:0000256" key="2">
    <source>
        <dbReference type="ARBA" id="ARBA00022525"/>
    </source>
</evidence>
<comment type="subcellular location">
    <subcellularLocation>
        <location evidence="1">Secreted</location>
    </subcellularLocation>
</comment>
<proteinExistence type="inferred from homology"/>
<keyword evidence="2" id="KW-0964">Secreted</keyword>
<gene>
    <name evidence="12" type="ORF">WRSd3_02728</name>
    <name evidence="10" type="ORF">WRSd3_p00002</name>
    <name evidence="11" type="ORF">WRSd3_p00086</name>
</gene>
<dbReference type="GO" id="GO:0090729">
    <property type="term" value="F:toxin activity"/>
    <property type="evidence" value="ECO:0007669"/>
    <property type="project" value="UniProtKB-KW"/>
</dbReference>
<evidence type="ECO:0000313" key="12">
    <source>
        <dbReference type="EMBL" id="ESU78644.1"/>
    </source>
</evidence>
<evidence type="ECO:0000313" key="11">
    <source>
        <dbReference type="EMBL" id="ESU75934.1"/>
    </source>
</evidence>
<keyword evidence="3" id="KW-0800">Toxin</keyword>
<evidence type="ECO:0000313" key="13">
    <source>
        <dbReference type="Proteomes" id="UP000017944"/>
    </source>
</evidence>
<comment type="catalytic activity">
    <reaction evidence="9">
        <text>L-arginyl-[protein] + NAD(+) = ADP-riboxanated L-argininyl-[protein] + nicotinamide + NH4(+) + H(+)</text>
        <dbReference type="Rhea" id="RHEA:69500"/>
        <dbReference type="Rhea" id="RHEA-COMP:10532"/>
        <dbReference type="Rhea" id="RHEA-COMP:17719"/>
        <dbReference type="ChEBI" id="CHEBI:15378"/>
        <dbReference type="ChEBI" id="CHEBI:17154"/>
        <dbReference type="ChEBI" id="CHEBI:28938"/>
        <dbReference type="ChEBI" id="CHEBI:29965"/>
        <dbReference type="ChEBI" id="CHEBI:57540"/>
        <dbReference type="ChEBI" id="CHEBI:184300"/>
    </reaction>
    <physiologicalReaction direction="left-to-right" evidence="9">
        <dbReference type="Rhea" id="RHEA:69501"/>
    </physiologicalReaction>
</comment>
<evidence type="ECO:0000256" key="6">
    <source>
        <dbReference type="ARBA" id="ARBA00023043"/>
    </source>
</evidence>
<evidence type="ECO:0000256" key="5">
    <source>
        <dbReference type="ARBA" id="ARBA00023026"/>
    </source>
</evidence>
<keyword evidence="6" id="KW-0040">ANK repeat</keyword>
<protein>
    <submittedName>
        <fullName evidence="11">OspC family protein</fullName>
    </submittedName>
</protein>
<dbReference type="Proteomes" id="UP000017944">
    <property type="component" value="Unassembled WGS sequence"/>
</dbReference>
<keyword evidence="11" id="KW-0614">Plasmid</keyword>
<evidence type="ECO:0000256" key="3">
    <source>
        <dbReference type="ARBA" id="ARBA00022656"/>
    </source>
</evidence>